<organism evidence="3 4">
    <name type="scientific">Xanthobacter dioxanivorans</name>
    <dbReference type="NCBI Taxonomy" id="2528964"/>
    <lineage>
        <taxon>Bacteria</taxon>
        <taxon>Pseudomonadati</taxon>
        <taxon>Pseudomonadota</taxon>
        <taxon>Alphaproteobacteria</taxon>
        <taxon>Hyphomicrobiales</taxon>
        <taxon>Xanthobacteraceae</taxon>
        <taxon>Xanthobacter</taxon>
    </lineage>
</organism>
<gene>
    <name evidence="3" type="ORF">EZH22_14465</name>
</gene>
<accession>A0A974PTN9</accession>
<dbReference type="AlphaFoldDB" id="A0A974PTN9"/>
<evidence type="ECO:0000256" key="1">
    <source>
        <dbReference type="SAM" id="MobiDB-lite"/>
    </source>
</evidence>
<dbReference type="RefSeq" id="WP_203196268.1">
    <property type="nucleotide sequence ID" value="NZ_CP063362.1"/>
</dbReference>
<dbReference type="Proteomes" id="UP000596427">
    <property type="component" value="Chromosome"/>
</dbReference>
<keyword evidence="2" id="KW-1133">Transmembrane helix</keyword>
<feature type="transmembrane region" description="Helical" evidence="2">
    <location>
        <begin position="43"/>
        <end position="66"/>
    </location>
</feature>
<keyword evidence="4" id="KW-1185">Reference proteome</keyword>
<dbReference type="EMBL" id="CP063362">
    <property type="protein sequence ID" value="QRG09346.1"/>
    <property type="molecule type" value="Genomic_DNA"/>
</dbReference>
<keyword evidence="2" id="KW-0812">Transmembrane</keyword>
<evidence type="ECO:0000313" key="3">
    <source>
        <dbReference type="EMBL" id="QRG09346.1"/>
    </source>
</evidence>
<proteinExistence type="predicted"/>
<dbReference type="KEGG" id="xdi:EZH22_14465"/>
<name>A0A974PTN9_9HYPH</name>
<reference evidence="3 4" key="1">
    <citation type="submission" date="2020-10" db="EMBL/GenBank/DDBJ databases">
        <title>Degradation of 1,4-Dioxane by Xanthobacter sp. YN2, via a Novel Group-2 Soluble Di-Iron Monooxygenase.</title>
        <authorList>
            <person name="Ma F."/>
            <person name="Wang Y."/>
            <person name="Yang J."/>
            <person name="Guo H."/>
            <person name="Su D."/>
            <person name="Yu L."/>
        </authorList>
    </citation>
    <scope>NUCLEOTIDE SEQUENCE [LARGE SCALE GENOMIC DNA]</scope>
    <source>
        <strain evidence="3 4">YN2</strain>
    </source>
</reference>
<keyword evidence="2" id="KW-0472">Membrane</keyword>
<feature type="region of interest" description="Disordered" evidence="1">
    <location>
        <begin position="1"/>
        <end position="35"/>
    </location>
</feature>
<sequence>MRQSRMSETPAPKPLANGQDTAPARPRAGRDGRPGLPLQTSEIVLIVSVACLVAAAAIQAAITLVLQISAK</sequence>
<evidence type="ECO:0000256" key="2">
    <source>
        <dbReference type="SAM" id="Phobius"/>
    </source>
</evidence>
<evidence type="ECO:0000313" key="4">
    <source>
        <dbReference type="Proteomes" id="UP000596427"/>
    </source>
</evidence>
<protein>
    <submittedName>
        <fullName evidence="3">Uncharacterized protein</fullName>
    </submittedName>
</protein>